<evidence type="ECO:0000256" key="7">
    <source>
        <dbReference type="ARBA" id="ARBA00023288"/>
    </source>
</evidence>
<name>A0A8J2VFQ9_9BACL</name>
<keyword evidence="5" id="KW-0472">Membrane</keyword>
<evidence type="ECO:0000259" key="9">
    <source>
        <dbReference type="Pfam" id="PF25198"/>
    </source>
</evidence>
<comment type="similarity">
    <text evidence="2">Belongs to the GerABKC lipoprotein family.</text>
</comment>
<organism evidence="10 11">
    <name type="scientific">Marinithermofilum abyssi</name>
    <dbReference type="NCBI Taxonomy" id="1571185"/>
    <lineage>
        <taxon>Bacteria</taxon>
        <taxon>Bacillati</taxon>
        <taxon>Bacillota</taxon>
        <taxon>Bacilli</taxon>
        <taxon>Bacillales</taxon>
        <taxon>Thermoactinomycetaceae</taxon>
        <taxon>Marinithermofilum</taxon>
    </lineage>
</organism>
<accession>A0A8J2VFQ9</accession>
<dbReference type="GO" id="GO:0016020">
    <property type="term" value="C:membrane"/>
    <property type="evidence" value="ECO:0007669"/>
    <property type="project" value="UniProtKB-SubCell"/>
</dbReference>
<sequence length="372" mass="42808">MKKGIAWISLFSMLLFLPGCWDQDDLKEARLVILYSMDRTSEGKIEQTAAIREVEPGEQQRIVDEIHSAVGLTERDSVNQLRKKTAGRVRHYDDLVYLIGKSLATSDIYPLLDVLYRDPKTAVYAKMAIVDGKAQDIFRIKKTGTFFIGQYLFEVLKNAENFSIISSPNTVESTFSKMLDPGKDFMIPLVKKTGEREVQVTGVAMFHGHRMTGRLHHDQAVLFNLLSGRYGKETRFARKVHPGNPDNPANYIVIQINRVKRKFKVATRPDGKVDVQLHAKLRAIAMEYPRNELENEKKIKKLNKTLSNMLTRESKEVIQKMQRARCDAFGVGRQLIAFHPEVWKRKKWSKDYPKVRFHTKVEVEIMGDDLLK</sequence>
<evidence type="ECO:0000256" key="3">
    <source>
        <dbReference type="ARBA" id="ARBA00022544"/>
    </source>
</evidence>
<feature type="domain" description="Spore germination GerAC-like C-terminal" evidence="8">
    <location>
        <begin position="201"/>
        <end position="366"/>
    </location>
</feature>
<dbReference type="GO" id="GO:0009847">
    <property type="term" value="P:spore germination"/>
    <property type="evidence" value="ECO:0007669"/>
    <property type="project" value="InterPro"/>
</dbReference>
<dbReference type="Pfam" id="PF05504">
    <property type="entry name" value="Spore_GerAC"/>
    <property type="match status" value="1"/>
</dbReference>
<keyword evidence="11" id="KW-1185">Reference proteome</keyword>
<evidence type="ECO:0000259" key="8">
    <source>
        <dbReference type="Pfam" id="PF05504"/>
    </source>
</evidence>
<comment type="caution">
    <text evidence="10">The sequence shown here is derived from an EMBL/GenBank/DDBJ whole genome shotgun (WGS) entry which is preliminary data.</text>
</comment>
<dbReference type="NCBIfam" id="TIGR02887">
    <property type="entry name" value="spore_ger_x_C"/>
    <property type="match status" value="1"/>
</dbReference>
<dbReference type="InterPro" id="IPR038501">
    <property type="entry name" value="Spore_GerAC_C_sf"/>
</dbReference>
<reference evidence="10" key="2">
    <citation type="submission" date="2020-09" db="EMBL/GenBank/DDBJ databases">
        <authorList>
            <person name="Sun Q."/>
            <person name="Zhou Y."/>
        </authorList>
    </citation>
    <scope>NUCLEOTIDE SEQUENCE</scope>
    <source>
        <strain evidence="10">CGMCC 1.15179</strain>
    </source>
</reference>
<dbReference type="RefSeq" id="WP_188646037.1">
    <property type="nucleotide sequence ID" value="NZ_BMHQ01000001.1"/>
</dbReference>
<dbReference type="Pfam" id="PF25198">
    <property type="entry name" value="Spore_GerAC_N"/>
    <property type="match status" value="1"/>
</dbReference>
<gene>
    <name evidence="10" type="primary">gerKC</name>
    <name evidence="10" type="ORF">GCM10011571_01700</name>
</gene>
<evidence type="ECO:0000256" key="6">
    <source>
        <dbReference type="ARBA" id="ARBA00023139"/>
    </source>
</evidence>
<dbReference type="Gene3D" id="3.30.300.210">
    <property type="entry name" value="Nutrient germinant receptor protein C, domain 3"/>
    <property type="match status" value="1"/>
</dbReference>
<evidence type="ECO:0000256" key="4">
    <source>
        <dbReference type="ARBA" id="ARBA00022729"/>
    </source>
</evidence>
<comment type="subcellular location">
    <subcellularLocation>
        <location evidence="1">Membrane</location>
        <topology evidence="1">Lipid-anchor</topology>
    </subcellularLocation>
</comment>
<dbReference type="PANTHER" id="PTHR35789">
    <property type="entry name" value="SPORE GERMINATION PROTEIN B3"/>
    <property type="match status" value="1"/>
</dbReference>
<feature type="domain" description="Spore germination protein N-terminal" evidence="9">
    <location>
        <begin position="22"/>
        <end position="191"/>
    </location>
</feature>
<dbReference type="InterPro" id="IPR046953">
    <property type="entry name" value="Spore_GerAC-like_C"/>
</dbReference>
<keyword evidence="6" id="KW-0564">Palmitate</keyword>
<reference evidence="10" key="1">
    <citation type="journal article" date="2014" name="Int. J. Syst. Evol. Microbiol.">
        <title>Complete genome sequence of Corynebacterium casei LMG S-19264T (=DSM 44701T), isolated from a smear-ripened cheese.</title>
        <authorList>
            <consortium name="US DOE Joint Genome Institute (JGI-PGF)"/>
            <person name="Walter F."/>
            <person name="Albersmeier A."/>
            <person name="Kalinowski J."/>
            <person name="Ruckert C."/>
        </authorList>
    </citation>
    <scope>NUCLEOTIDE SEQUENCE</scope>
    <source>
        <strain evidence="10">CGMCC 1.15179</strain>
    </source>
</reference>
<dbReference type="Proteomes" id="UP000625210">
    <property type="component" value="Unassembled WGS sequence"/>
</dbReference>
<evidence type="ECO:0000256" key="2">
    <source>
        <dbReference type="ARBA" id="ARBA00007886"/>
    </source>
</evidence>
<dbReference type="PANTHER" id="PTHR35789:SF1">
    <property type="entry name" value="SPORE GERMINATION PROTEIN B3"/>
    <property type="match status" value="1"/>
</dbReference>
<evidence type="ECO:0000256" key="1">
    <source>
        <dbReference type="ARBA" id="ARBA00004635"/>
    </source>
</evidence>
<keyword evidence="4" id="KW-0732">Signal</keyword>
<dbReference type="InterPro" id="IPR008844">
    <property type="entry name" value="Spore_GerAC-like"/>
</dbReference>
<evidence type="ECO:0000313" key="11">
    <source>
        <dbReference type="Proteomes" id="UP000625210"/>
    </source>
</evidence>
<keyword evidence="7" id="KW-0449">Lipoprotein</keyword>
<keyword evidence="3" id="KW-0309">Germination</keyword>
<protein>
    <submittedName>
        <fullName evidence="10">Germination protein</fullName>
    </submittedName>
</protein>
<dbReference type="AlphaFoldDB" id="A0A8J2VFQ9"/>
<evidence type="ECO:0000256" key="5">
    <source>
        <dbReference type="ARBA" id="ARBA00023136"/>
    </source>
</evidence>
<dbReference type="InterPro" id="IPR057336">
    <property type="entry name" value="GerAC_N"/>
</dbReference>
<evidence type="ECO:0000313" key="10">
    <source>
        <dbReference type="EMBL" id="GGE04372.1"/>
    </source>
</evidence>
<dbReference type="EMBL" id="BMHQ01000001">
    <property type="protein sequence ID" value="GGE04372.1"/>
    <property type="molecule type" value="Genomic_DNA"/>
</dbReference>
<proteinExistence type="inferred from homology"/>